<dbReference type="SMART" id="SM00342">
    <property type="entry name" value="HTH_ARAC"/>
    <property type="match status" value="1"/>
</dbReference>
<reference evidence="6 8" key="3">
    <citation type="submission" date="2021-01" db="EMBL/GenBank/DDBJ databases">
        <title>Sequencing the genomes of 1000 actinobacteria strains.</title>
        <authorList>
            <person name="Klenk H.-P."/>
        </authorList>
    </citation>
    <scope>NUCLEOTIDE SEQUENCE [LARGE SCALE GENOMIC DNA]</scope>
    <source>
        <strain evidence="6 8">DSM 20542</strain>
    </source>
</reference>
<dbReference type="PANTHER" id="PTHR46796">
    <property type="entry name" value="HTH-TYPE TRANSCRIPTIONAL ACTIVATOR RHAS-RELATED"/>
    <property type="match status" value="1"/>
</dbReference>
<dbReference type="RefSeq" id="WP_049976599.1">
    <property type="nucleotide sequence ID" value="NZ_BMOI01000009.1"/>
</dbReference>
<dbReference type="Proteomes" id="UP000648535">
    <property type="component" value="Unassembled WGS sequence"/>
</dbReference>
<keyword evidence="3" id="KW-0804">Transcription</keyword>
<evidence type="ECO:0000313" key="5">
    <source>
        <dbReference type="EMBL" id="GGL03466.1"/>
    </source>
</evidence>
<organism evidence="5 7">
    <name type="scientific">Curtobacterium luteum</name>
    <dbReference type="NCBI Taxonomy" id="33881"/>
    <lineage>
        <taxon>Bacteria</taxon>
        <taxon>Bacillati</taxon>
        <taxon>Actinomycetota</taxon>
        <taxon>Actinomycetes</taxon>
        <taxon>Micrococcales</taxon>
        <taxon>Microbacteriaceae</taxon>
        <taxon>Curtobacterium</taxon>
    </lineage>
</organism>
<accession>A0A8H9GAM9</accession>
<dbReference type="EMBL" id="BMOI01000009">
    <property type="protein sequence ID" value="GGL03466.1"/>
    <property type="molecule type" value="Genomic_DNA"/>
</dbReference>
<evidence type="ECO:0000313" key="6">
    <source>
        <dbReference type="EMBL" id="MBM7802204.1"/>
    </source>
</evidence>
<dbReference type="InterPro" id="IPR050204">
    <property type="entry name" value="AraC_XylS_family_regulators"/>
</dbReference>
<feature type="domain" description="HTH araC/xylS-type" evidence="4">
    <location>
        <begin position="151"/>
        <end position="249"/>
    </location>
</feature>
<dbReference type="InterPro" id="IPR009057">
    <property type="entry name" value="Homeodomain-like_sf"/>
</dbReference>
<keyword evidence="2" id="KW-0238">DNA-binding</keyword>
<proteinExistence type="predicted"/>
<dbReference type="GO" id="GO:0003700">
    <property type="term" value="F:DNA-binding transcription factor activity"/>
    <property type="evidence" value="ECO:0007669"/>
    <property type="project" value="InterPro"/>
</dbReference>
<sequence>MAVPHAHNDVEVNYCRSPLTYDSGGRVSTLPPGTPFAFWGAKPHQLVDLDDRHPLAFVTIPFAQFASWGLPADVRGRLLDGGVLIGGVPEDAPDLGAAFDRWASDLHSGDAARRRAAELEVQALLVRMSRGDWAPRRAAEPNSSIALRRAATMAAYIADHAGADVRVADVAAAVHLHPNRAAAVFRSVFGTTVTAFLAQHRVAEAQRLLLTTDLGSGEIATRAGFGSSSAYHQVFRAIVGSPPLRWQRDHLGDG</sequence>
<dbReference type="GO" id="GO:0043565">
    <property type="term" value="F:sequence-specific DNA binding"/>
    <property type="evidence" value="ECO:0007669"/>
    <property type="project" value="InterPro"/>
</dbReference>
<comment type="caution">
    <text evidence="5">The sequence shown here is derived from an EMBL/GenBank/DDBJ whole genome shotgun (WGS) entry which is preliminary data.</text>
</comment>
<name>A0A8H9GAM9_9MICO</name>
<evidence type="ECO:0000313" key="8">
    <source>
        <dbReference type="Proteomes" id="UP000746584"/>
    </source>
</evidence>
<dbReference type="PROSITE" id="PS01124">
    <property type="entry name" value="HTH_ARAC_FAMILY_2"/>
    <property type="match status" value="1"/>
</dbReference>
<evidence type="ECO:0000256" key="3">
    <source>
        <dbReference type="ARBA" id="ARBA00023163"/>
    </source>
</evidence>
<gene>
    <name evidence="5" type="primary">melR</name>
    <name evidence="5" type="ORF">GCM10009769_22020</name>
    <name evidence="6" type="ORF">JOE58_001455</name>
</gene>
<evidence type="ECO:0000259" key="4">
    <source>
        <dbReference type="PROSITE" id="PS01124"/>
    </source>
</evidence>
<dbReference type="Pfam" id="PF12833">
    <property type="entry name" value="HTH_18"/>
    <property type="match status" value="1"/>
</dbReference>
<dbReference type="Gene3D" id="1.10.10.60">
    <property type="entry name" value="Homeodomain-like"/>
    <property type="match status" value="1"/>
</dbReference>
<dbReference type="PANTHER" id="PTHR46796:SF14">
    <property type="entry name" value="TRANSCRIPTIONAL REGULATORY PROTEIN"/>
    <property type="match status" value="1"/>
</dbReference>
<keyword evidence="8" id="KW-1185">Reference proteome</keyword>
<dbReference type="SUPFAM" id="SSF46689">
    <property type="entry name" value="Homeodomain-like"/>
    <property type="match status" value="1"/>
</dbReference>
<evidence type="ECO:0000256" key="2">
    <source>
        <dbReference type="ARBA" id="ARBA00023125"/>
    </source>
</evidence>
<reference evidence="5" key="1">
    <citation type="journal article" date="2014" name="Int. J. Syst. Evol. Microbiol.">
        <title>Complete genome sequence of Corynebacterium casei LMG S-19264T (=DSM 44701T), isolated from a smear-ripened cheese.</title>
        <authorList>
            <consortium name="US DOE Joint Genome Institute (JGI-PGF)"/>
            <person name="Walter F."/>
            <person name="Albersmeier A."/>
            <person name="Kalinowski J."/>
            <person name="Ruckert C."/>
        </authorList>
    </citation>
    <scope>NUCLEOTIDE SEQUENCE</scope>
    <source>
        <strain evidence="5">JCM 1480</strain>
    </source>
</reference>
<evidence type="ECO:0000313" key="7">
    <source>
        <dbReference type="Proteomes" id="UP000648535"/>
    </source>
</evidence>
<dbReference type="InterPro" id="IPR018060">
    <property type="entry name" value="HTH_AraC"/>
</dbReference>
<dbReference type="Proteomes" id="UP000746584">
    <property type="component" value="Unassembled WGS sequence"/>
</dbReference>
<dbReference type="EMBL" id="JAFBCG010000001">
    <property type="protein sequence ID" value="MBM7802204.1"/>
    <property type="molecule type" value="Genomic_DNA"/>
</dbReference>
<reference evidence="5" key="2">
    <citation type="submission" date="2020-09" db="EMBL/GenBank/DDBJ databases">
        <authorList>
            <person name="Sun Q."/>
            <person name="Ohkuma M."/>
        </authorList>
    </citation>
    <scope>NUCLEOTIDE SEQUENCE</scope>
    <source>
        <strain evidence="5">JCM 1480</strain>
    </source>
</reference>
<evidence type="ECO:0000256" key="1">
    <source>
        <dbReference type="ARBA" id="ARBA00023015"/>
    </source>
</evidence>
<dbReference type="AlphaFoldDB" id="A0A8H9GAM9"/>
<keyword evidence="1" id="KW-0805">Transcription regulation</keyword>
<protein>
    <submittedName>
        <fullName evidence="5">AraC family transcriptional regulator</fullName>
    </submittedName>
    <submittedName>
        <fullName evidence="6">AraC-like DNA-binding protein</fullName>
    </submittedName>
</protein>